<proteinExistence type="predicted"/>
<evidence type="ECO:0000313" key="4">
    <source>
        <dbReference type="Proteomes" id="UP000027982"/>
    </source>
</evidence>
<reference evidence="3 4" key="1">
    <citation type="journal article" date="2014" name="PLoS ONE">
        <title>The first complete genome sequence of the class fimbriimonadia in the phylum armatimonadetes.</title>
        <authorList>
            <person name="Hu Z.Y."/>
            <person name="Wang Y.Z."/>
            <person name="Im W.T."/>
            <person name="Wang S.Y."/>
            <person name="Zhao G.P."/>
            <person name="Zheng H.J."/>
            <person name="Quan Z.X."/>
        </authorList>
    </citation>
    <scope>NUCLEOTIDE SEQUENCE [LARGE SCALE GENOMIC DNA]</scope>
    <source>
        <strain evidence="3">Gsoil 348</strain>
    </source>
</reference>
<gene>
    <name evidence="3" type="ORF">OP10G_2821</name>
</gene>
<organism evidence="3 4">
    <name type="scientific">Fimbriimonas ginsengisoli Gsoil 348</name>
    <dbReference type="NCBI Taxonomy" id="661478"/>
    <lineage>
        <taxon>Bacteria</taxon>
        <taxon>Bacillati</taxon>
        <taxon>Armatimonadota</taxon>
        <taxon>Fimbriimonadia</taxon>
        <taxon>Fimbriimonadales</taxon>
        <taxon>Fimbriimonadaceae</taxon>
        <taxon>Fimbriimonas</taxon>
    </lineage>
</organism>
<sequence length="183" mass="19392">MKTILSLGSVVVLGLTLASAQTTTSKSTETKVGVSLKGVEVTRKHVDTTRTERGSRRRSGGTVRAANIAVTVDGDPVKFVDQGPVMRGSRVLVPLRGVFEKMGANVVWDRDTNTVIATRGERTVKLPLNGSTATVGGQTVNLDMPPVVIYGRALVPLRFLGESLGATVDWHPNEMAVVIKSGA</sequence>
<dbReference type="SUPFAM" id="SSF55383">
    <property type="entry name" value="Copper amine oxidase, domain N"/>
    <property type="match status" value="1"/>
</dbReference>
<dbReference type="Gene3D" id="3.30.457.10">
    <property type="entry name" value="Copper amine oxidase-like, N-terminal domain"/>
    <property type="match status" value="1"/>
</dbReference>
<feature type="signal peptide" evidence="1">
    <location>
        <begin position="1"/>
        <end position="20"/>
    </location>
</feature>
<accession>A0A068NX42</accession>
<evidence type="ECO:0000313" key="3">
    <source>
        <dbReference type="EMBL" id="AIE86189.1"/>
    </source>
</evidence>
<keyword evidence="1" id="KW-0732">Signal</keyword>
<name>A0A068NX42_FIMGI</name>
<dbReference type="AlphaFoldDB" id="A0A068NX42"/>
<dbReference type="STRING" id="661478.OP10G_2821"/>
<evidence type="ECO:0000256" key="1">
    <source>
        <dbReference type="SAM" id="SignalP"/>
    </source>
</evidence>
<evidence type="ECO:0000259" key="2">
    <source>
        <dbReference type="Pfam" id="PF07833"/>
    </source>
</evidence>
<dbReference type="InterPro" id="IPR012854">
    <property type="entry name" value="Cu_amine_oxidase-like_N"/>
</dbReference>
<dbReference type="OrthoDB" id="2503396at2"/>
<keyword evidence="4" id="KW-1185">Reference proteome</keyword>
<dbReference type="InterPro" id="IPR036582">
    <property type="entry name" value="Mao_N_sf"/>
</dbReference>
<dbReference type="eggNOG" id="COG3858">
    <property type="taxonomic scope" value="Bacteria"/>
</dbReference>
<dbReference type="KEGG" id="fgi:OP10G_2821"/>
<dbReference type="HOGENOM" id="CLU_1473108_0_0_0"/>
<protein>
    <submittedName>
        <fullName evidence="3">Oligopeptide ABC transporter substrate-binding protein</fullName>
    </submittedName>
</protein>
<dbReference type="RefSeq" id="WP_025225271.1">
    <property type="nucleotide sequence ID" value="NZ_CP007139.1"/>
</dbReference>
<dbReference type="Pfam" id="PF07833">
    <property type="entry name" value="Cu_amine_oxidN1"/>
    <property type="match status" value="1"/>
</dbReference>
<dbReference type="Proteomes" id="UP000027982">
    <property type="component" value="Chromosome"/>
</dbReference>
<dbReference type="EMBL" id="CP007139">
    <property type="protein sequence ID" value="AIE86189.1"/>
    <property type="molecule type" value="Genomic_DNA"/>
</dbReference>
<feature type="chain" id="PRO_5001651904" evidence="1">
    <location>
        <begin position="21"/>
        <end position="183"/>
    </location>
</feature>
<feature type="domain" description="Copper amine oxidase-like N-terminal" evidence="2">
    <location>
        <begin position="71"/>
        <end position="179"/>
    </location>
</feature>